<dbReference type="NCBIfam" id="TIGR01185">
    <property type="entry name" value="devC"/>
    <property type="match status" value="1"/>
</dbReference>
<sequence length="383" mass="42106">MLRKTPVAWLQLIKEKTRLLVAIAGIGFADMLMFVQLGFLDSLYDSATLPHRALQADLVITNPQFKSLTSVQSFSRERLYQAQSDDDVASVSSIYIGMGDWKNPETRLKRSILVWGVEPTLPSFDLPGLAEHTDSLKQLNQVLFDQAGRPEYGPIPALLQQGQVDAELNRQTVQVAGLFTMGSSFVADGNIITSDSTFLKLYQDRRSDQVDIGLIQLKPGVDLQQVQARLAAALPPDVRVLTVEEFAAVEKHYWESQGTIGFIFGIGVVVGFIVGTVIVYQILYTDVANHLPEYATLKAMGYDNRYLLTMLLQEALLLAAFGYIPGFAVAVGLYHLTHAMTLLPIGMTMSRAVTVFILTLIMCSVSGAVASQKLRSADPADIF</sequence>
<keyword evidence="4 7" id="KW-0812">Transmembrane</keyword>
<evidence type="ECO:0000259" key="9">
    <source>
        <dbReference type="Pfam" id="PF12704"/>
    </source>
</evidence>
<gene>
    <name evidence="10" type="ORF">HJG54_25535</name>
</gene>
<dbReference type="Pfam" id="PF02687">
    <property type="entry name" value="FtsX"/>
    <property type="match status" value="1"/>
</dbReference>
<feature type="domain" description="ABC3 transporter permease C-terminal" evidence="8">
    <location>
        <begin position="267"/>
        <end position="379"/>
    </location>
</feature>
<evidence type="ECO:0000259" key="8">
    <source>
        <dbReference type="Pfam" id="PF02687"/>
    </source>
</evidence>
<evidence type="ECO:0000256" key="5">
    <source>
        <dbReference type="ARBA" id="ARBA00022989"/>
    </source>
</evidence>
<keyword evidence="6 7" id="KW-0472">Membrane</keyword>
<dbReference type="RefSeq" id="WP_316432046.1">
    <property type="nucleotide sequence ID" value="NZ_CP053586.1"/>
</dbReference>
<dbReference type="Pfam" id="PF12704">
    <property type="entry name" value="MacB_PCD"/>
    <property type="match status" value="1"/>
</dbReference>
<reference evidence="10" key="1">
    <citation type="submission" date="2020-05" db="EMBL/GenBank/DDBJ databases">
        <authorList>
            <person name="Zhu T."/>
            <person name="Keshari N."/>
            <person name="Lu X."/>
        </authorList>
    </citation>
    <scope>NUCLEOTIDE SEQUENCE</scope>
    <source>
        <strain evidence="10">NK1-12</strain>
    </source>
</reference>
<dbReference type="InterPro" id="IPR025857">
    <property type="entry name" value="MacB_PCD"/>
</dbReference>
<dbReference type="InterPro" id="IPR003838">
    <property type="entry name" value="ABC3_permease_C"/>
</dbReference>
<feature type="transmembrane region" description="Helical" evidence="7">
    <location>
        <begin position="315"/>
        <end position="336"/>
    </location>
</feature>
<feature type="transmembrane region" description="Helical" evidence="7">
    <location>
        <begin position="260"/>
        <end position="283"/>
    </location>
</feature>
<dbReference type="GO" id="GO:0005886">
    <property type="term" value="C:plasma membrane"/>
    <property type="evidence" value="ECO:0007669"/>
    <property type="project" value="UniProtKB-SubCell"/>
</dbReference>
<dbReference type="AlphaFoldDB" id="A0AA97AKA6"/>
<evidence type="ECO:0000313" key="10">
    <source>
        <dbReference type="EMBL" id="WNZ25861.1"/>
    </source>
</evidence>
<comment type="subcellular location">
    <subcellularLocation>
        <location evidence="1">Cell membrane</location>
        <topology evidence="1">Multi-pass membrane protein</topology>
    </subcellularLocation>
</comment>
<dbReference type="PANTHER" id="PTHR43738:SF1">
    <property type="entry name" value="HEMIN TRANSPORT SYSTEM PERMEASE PROTEIN HRTB-RELATED"/>
    <property type="match status" value="1"/>
</dbReference>
<dbReference type="PANTHER" id="PTHR43738">
    <property type="entry name" value="ABC TRANSPORTER, MEMBRANE PROTEIN"/>
    <property type="match status" value="1"/>
</dbReference>
<feature type="transmembrane region" description="Helical" evidence="7">
    <location>
        <begin position="348"/>
        <end position="370"/>
    </location>
</feature>
<evidence type="ECO:0000256" key="6">
    <source>
        <dbReference type="ARBA" id="ARBA00023136"/>
    </source>
</evidence>
<keyword evidence="3" id="KW-1003">Cell membrane</keyword>
<keyword evidence="5 7" id="KW-1133">Transmembrane helix</keyword>
<evidence type="ECO:0000256" key="7">
    <source>
        <dbReference type="SAM" id="Phobius"/>
    </source>
</evidence>
<protein>
    <submittedName>
        <fullName evidence="10">FtsX-like permease family protein</fullName>
    </submittedName>
</protein>
<dbReference type="InterPro" id="IPR005891">
    <property type="entry name" value="DevC"/>
</dbReference>
<organism evidence="10">
    <name type="scientific">Leptolyngbya sp. NK1-12</name>
    <dbReference type="NCBI Taxonomy" id="2547451"/>
    <lineage>
        <taxon>Bacteria</taxon>
        <taxon>Bacillati</taxon>
        <taxon>Cyanobacteriota</taxon>
        <taxon>Cyanophyceae</taxon>
        <taxon>Leptolyngbyales</taxon>
        <taxon>Leptolyngbyaceae</taxon>
        <taxon>Leptolyngbya group</taxon>
        <taxon>Leptolyngbya</taxon>
    </lineage>
</organism>
<evidence type="ECO:0000256" key="2">
    <source>
        <dbReference type="ARBA" id="ARBA00022448"/>
    </source>
</evidence>
<feature type="domain" description="MacB-like periplasmic core" evidence="9">
    <location>
        <begin position="20"/>
        <end position="232"/>
    </location>
</feature>
<evidence type="ECO:0000256" key="4">
    <source>
        <dbReference type="ARBA" id="ARBA00022692"/>
    </source>
</evidence>
<accession>A0AA97AKA6</accession>
<feature type="transmembrane region" description="Helical" evidence="7">
    <location>
        <begin position="20"/>
        <end position="40"/>
    </location>
</feature>
<dbReference type="InterPro" id="IPR051125">
    <property type="entry name" value="ABC-4/HrtB_transporter"/>
</dbReference>
<evidence type="ECO:0000256" key="3">
    <source>
        <dbReference type="ARBA" id="ARBA00022475"/>
    </source>
</evidence>
<name>A0AA97AKA6_9CYAN</name>
<evidence type="ECO:0000256" key="1">
    <source>
        <dbReference type="ARBA" id="ARBA00004651"/>
    </source>
</evidence>
<proteinExistence type="predicted"/>
<keyword evidence="2" id="KW-0813">Transport</keyword>
<dbReference type="EMBL" id="CP053586">
    <property type="protein sequence ID" value="WNZ25861.1"/>
    <property type="molecule type" value="Genomic_DNA"/>
</dbReference>
<dbReference type="PIRSF" id="PIRSF031773">
    <property type="entry name" value="DevC"/>
    <property type="match status" value="1"/>
</dbReference>